<dbReference type="Proteomes" id="UP000256337">
    <property type="component" value="Unassembled WGS sequence"/>
</dbReference>
<protein>
    <submittedName>
        <fullName evidence="2">Helix-turn-helix domain-containing protein</fullName>
    </submittedName>
    <submittedName>
        <fullName evidence="3">Transcriptional regulator</fullName>
    </submittedName>
</protein>
<dbReference type="RefSeq" id="WP_115856021.1">
    <property type="nucleotide sequence ID" value="NZ_CAJUZQ010000002.1"/>
</dbReference>
<dbReference type="EMBL" id="QKYD01000050">
    <property type="protein sequence ID" value="REI24000.1"/>
    <property type="molecule type" value="Genomic_DNA"/>
</dbReference>
<name>A0A3E0IIR8_9STAP</name>
<comment type="caution">
    <text evidence="3">The sequence shown here is derived from an EMBL/GenBank/DDBJ whole genome shotgun (WGS) entry which is preliminary data.</text>
</comment>
<keyword evidence="1" id="KW-0812">Transmembrane</keyword>
<dbReference type="Proteomes" id="UP000256562">
    <property type="component" value="Unassembled WGS sequence"/>
</dbReference>
<organism evidence="3 6">
    <name type="scientific">Staphylococcus felis</name>
    <dbReference type="NCBI Taxonomy" id="46127"/>
    <lineage>
        <taxon>Bacteria</taxon>
        <taxon>Bacillati</taxon>
        <taxon>Bacillota</taxon>
        <taxon>Bacilli</taxon>
        <taxon>Bacillales</taxon>
        <taxon>Staphylococcaceae</taxon>
        <taxon>Staphylococcus</taxon>
    </lineage>
</organism>
<sequence>MKLIGEVLKGKRERLGMTLNELEKRTHIQRHVLMSIEKNEFETLNHPEYVRGFIKKYAQVVNTDSQHLLEQHQEELPAIHKSAQEALVQLSNQSTLTNQTEDNQAKQLSLILIIFFVVTAVFWGLLTFML</sequence>
<dbReference type="Pfam" id="PF13413">
    <property type="entry name" value="HTH_25"/>
    <property type="match status" value="1"/>
</dbReference>
<evidence type="ECO:0000313" key="2">
    <source>
        <dbReference type="EMBL" id="MBH9579911.1"/>
    </source>
</evidence>
<reference evidence="5 6" key="1">
    <citation type="journal article" date="2018" name="Vet. Microbiol.">
        <title>Characterisation of Staphylococcus felis isolated from cats using whole genome sequencing.</title>
        <authorList>
            <person name="Worthing K."/>
            <person name="Pang S."/>
            <person name="Trott D.J."/>
            <person name="Abraham S."/>
            <person name="Coombs G.W."/>
            <person name="Jordan D."/>
            <person name="McIntyre L."/>
            <person name="Davies M.R."/>
            <person name="Norris J."/>
        </authorList>
    </citation>
    <scope>NUCLEOTIDE SEQUENCE [LARGE SCALE GENOMIC DNA]</scope>
    <source>
        <strain evidence="4 5">F25</strain>
        <strain evidence="3 6">F9</strain>
    </source>
</reference>
<keyword evidence="7" id="KW-1185">Reference proteome</keyword>
<keyword evidence="1" id="KW-0472">Membrane</keyword>
<dbReference type="OrthoDB" id="9797543at2"/>
<evidence type="ECO:0000313" key="5">
    <source>
        <dbReference type="Proteomes" id="UP000256337"/>
    </source>
</evidence>
<gene>
    <name evidence="4" type="ORF">DOS76_02665</name>
    <name evidence="3" type="ORF">DOS83_03765</name>
    <name evidence="2" type="ORF">I9026_00745</name>
</gene>
<proteinExistence type="predicted"/>
<dbReference type="EMBL" id="QKXQ01000163">
    <property type="protein sequence ID" value="REH98251.1"/>
    <property type="molecule type" value="Genomic_DNA"/>
</dbReference>
<reference evidence="2 7" key="2">
    <citation type="submission" date="2020-12" db="EMBL/GenBank/DDBJ databases">
        <title>Genomic analysis of Staphylococcus felis from a cat with skin infection.</title>
        <authorList>
            <person name="Aslantas O."/>
            <person name="Keskin O."/>
            <person name="Buyukaltay K."/>
            <person name="Gullu Yucetepe A."/>
        </authorList>
    </citation>
    <scope>NUCLEOTIDE SEQUENCE [LARGE SCALE GENOMIC DNA]</scope>
    <source>
        <strain evidence="2 7">HARRANVET</strain>
    </source>
</reference>
<dbReference type="PANTHER" id="PTHR34475">
    <property type="match status" value="1"/>
</dbReference>
<evidence type="ECO:0000313" key="7">
    <source>
        <dbReference type="Proteomes" id="UP000597038"/>
    </source>
</evidence>
<evidence type="ECO:0000313" key="4">
    <source>
        <dbReference type="EMBL" id="REI24000.1"/>
    </source>
</evidence>
<evidence type="ECO:0000313" key="3">
    <source>
        <dbReference type="EMBL" id="REH98251.1"/>
    </source>
</evidence>
<dbReference type="InterPro" id="IPR010982">
    <property type="entry name" value="Lambda_DNA-bd_dom_sf"/>
</dbReference>
<evidence type="ECO:0000256" key="1">
    <source>
        <dbReference type="SAM" id="Phobius"/>
    </source>
</evidence>
<dbReference type="Proteomes" id="UP000597038">
    <property type="component" value="Unassembled WGS sequence"/>
</dbReference>
<accession>A0A3E0IIR8</accession>
<dbReference type="Gene3D" id="1.10.260.40">
    <property type="entry name" value="lambda repressor-like DNA-binding domains"/>
    <property type="match status" value="1"/>
</dbReference>
<feature type="transmembrane region" description="Helical" evidence="1">
    <location>
        <begin position="108"/>
        <end position="129"/>
    </location>
</feature>
<dbReference type="EMBL" id="JAEDAQ010000001">
    <property type="protein sequence ID" value="MBH9579911.1"/>
    <property type="molecule type" value="Genomic_DNA"/>
</dbReference>
<dbReference type="GO" id="GO:0003677">
    <property type="term" value="F:DNA binding"/>
    <property type="evidence" value="ECO:0007669"/>
    <property type="project" value="InterPro"/>
</dbReference>
<evidence type="ECO:0000313" key="6">
    <source>
        <dbReference type="Proteomes" id="UP000256562"/>
    </source>
</evidence>
<dbReference type="PANTHER" id="PTHR34475:SF1">
    <property type="entry name" value="CYTOSKELETON PROTEIN RODZ"/>
    <property type="match status" value="1"/>
</dbReference>
<dbReference type="AlphaFoldDB" id="A0A3E0IIR8"/>
<dbReference type="SUPFAM" id="SSF47413">
    <property type="entry name" value="lambda repressor-like DNA-binding domains"/>
    <property type="match status" value="1"/>
</dbReference>
<dbReference type="InterPro" id="IPR050400">
    <property type="entry name" value="Bact_Cytoskel_RodZ"/>
</dbReference>
<keyword evidence="1" id="KW-1133">Transmembrane helix</keyword>